<evidence type="ECO:0000259" key="5">
    <source>
        <dbReference type="Pfam" id="PF20257"/>
    </source>
</evidence>
<dbReference type="InterPro" id="IPR023227">
    <property type="entry name" value="SAM_OH_AdoTrfase_C_sf"/>
</dbReference>
<dbReference type="SUPFAM" id="SSF102522">
    <property type="entry name" value="Bacterial fluorinating enzyme, N-terminal domain"/>
    <property type="match status" value="1"/>
</dbReference>
<dbReference type="Gene3D" id="3.40.50.10790">
    <property type="entry name" value="S-adenosyl-l-methionine hydroxide adenosyltransferase, N-terminal"/>
    <property type="match status" value="1"/>
</dbReference>
<dbReference type="Gene3D" id="2.40.30.90">
    <property type="entry name" value="Bacterial fluorinating enzyme like"/>
    <property type="match status" value="1"/>
</dbReference>
<evidence type="ECO:0000256" key="3">
    <source>
        <dbReference type="SAM" id="MobiDB-lite"/>
    </source>
</evidence>
<sequence length="285" mass="29334">MPRYDTISFLSDYGHEDEFVGVVHSVIRDIAPDARVIDLTHGIPPHDTRAGGLALARAVQYVAPGVILAVVDPGVGTSRRAVAVEVGDGAGVFLGPDNGLLAPAVAMAGGATRAVELRDPSFHLPAPGPTFAGRDVFAPVAAHLCTGVELDELGPAVDTTTLLPGVLPVSRSEGEVVVAEVLWVDRFGNAQLNVGPDELPGLRHTLTTGTVVRTATVAGTYGEVPPGGVGLVVDAYGLMSLALDRHSAAEELGLEAGAELRLAPLADEPSGSSTPLAFPTVRRET</sequence>
<gene>
    <name evidence="6" type="ORF">AVDCRST_MAG20-858</name>
</gene>
<dbReference type="InterPro" id="IPR023228">
    <property type="entry name" value="SAM_OH_AdoTrfase_N_sf"/>
</dbReference>
<dbReference type="InterPro" id="IPR002747">
    <property type="entry name" value="SAM_OH_AdoTrfase"/>
</dbReference>
<dbReference type="SUPFAM" id="SSF101852">
    <property type="entry name" value="Bacterial fluorinating enzyme, C-terminal domain"/>
    <property type="match status" value="1"/>
</dbReference>
<feature type="region of interest" description="Disordered" evidence="3">
    <location>
        <begin position="265"/>
        <end position="285"/>
    </location>
</feature>
<comment type="similarity">
    <text evidence="2">Belongs to the SAM hydrolase / SAM-dependent halogenase family.</text>
</comment>
<dbReference type="InterPro" id="IPR046469">
    <property type="entry name" value="SAM_HAT_N"/>
</dbReference>
<evidence type="ECO:0008006" key="7">
    <source>
        <dbReference type="Google" id="ProtNLM"/>
    </source>
</evidence>
<dbReference type="AlphaFoldDB" id="A0A6J4HGV3"/>
<protein>
    <recommendedName>
        <fullName evidence="7">SAM-dependent chlorinase/fluorinase</fullName>
    </recommendedName>
</protein>
<dbReference type="Pfam" id="PF20257">
    <property type="entry name" value="SAM_HAT_C"/>
    <property type="match status" value="1"/>
</dbReference>
<dbReference type="EMBL" id="CADCSY010000035">
    <property type="protein sequence ID" value="CAA9223440.1"/>
    <property type="molecule type" value="Genomic_DNA"/>
</dbReference>
<evidence type="ECO:0000259" key="4">
    <source>
        <dbReference type="Pfam" id="PF01887"/>
    </source>
</evidence>
<dbReference type="Pfam" id="PF01887">
    <property type="entry name" value="SAM_HAT_N"/>
    <property type="match status" value="1"/>
</dbReference>
<dbReference type="PANTHER" id="PTHR35092:SF1">
    <property type="entry name" value="CHLORINASE MJ1651"/>
    <property type="match status" value="1"/>
</dbReference>
<dbReference type="PANTHER" id="PTHR35092">
    <property type="entry name" value="CHLORINASE MJ1651"/>
    <property type="match status" value="1"/>
</dbReference>
<keyword evidence="1" id="KW-0949">S-adenosyl-L-methionine</keyword>
<name>A0A6J4HGV3_9ACTN</name>
<evidence type="ECO:0000256" key="1">
    <source>
        <dbReference type="ARBA" id="ARBA00022691"/>
    </source>
</evidence>
<feature type="domain" description="S-adenosyl-l-methionine hydroxide adenosyltransferase C-terminal" evidence="5">
    <location>
        <begin position="179"/>
        <end position="260"/>
    </location>
</feature>
<feature type="domain" description="S-adenosyl-l-methionine hydroxide adenosyltransferase N-terminal" evidence="4">
    <location>
        <begin position="7"/>
        <end position="154"/>
    </location>
</feature>
<evidence type="ECO:0000313" key="6">
    <source>
        <dbReference type="EMBL" id="CAA9223440.1"/>
    </source>
</evidence>
<dbReference type="PIRSF" id="PIRSF006779">
    <property type="entry name" value="UCP006779"/>
    <property type="match status" value="1"/>
</dbReference>
<reference evidence="6" key="1">
    <citation type="submission" date="2020-02" db="EMBL/GenBank/DDBJ databases">
        <authorList>
            <person name="Meier V. D."/>
        </authorList>
    </citation>
    <scope>NUCLEOTIDE SEQUENCE</scope>
    <source>
        <strain evidence="6">AVDCRST_MAG20</strain>
    </source>
</reference>
<organism evidence="6">
    <name type="scientific">uncultured Acidimicrobiales bacterium</name>
    <dbReference type="NCBI Taxonomy" id="310071"/>
    <lineage>
        <taxon>Bacteria</taxon>
        <taxon>Bacillati</taxon>
        <taxon>Actinomycetota</taxon>
        <taxon>Acidimicrobiia</taxon>
        <taxon>Acidimicrobiales</taxon>
        <taxon>environmental samples</taxon>
    </lineage>
</organism>
<dbReference type="InterPro" id="IPR046470">
    <property type="entry name" value="SAM_HAT_C"/>
</dbReference>
<accession>A0A6J4HGV3</accession>
<evidence type="ECO:0000256" key="2">
    <source>
        <dbReference type="ARBA" id="ARBA00024035"/>
    </source>
</evidence>
<proteinExistence type="inferred from homology"/>